<keyword evidence="3" id="KW-1185">Reference proteome</keyword>
<keyword evidence="1" id="KW-0472">Membrane</keyword>
<feature type="transmembrane region" description="Helical" evidence="1">
    <location>
        <begin position="30"/>
        <end position="51"/>
    </location>
</feature>
<sequence length="314" mass="35018">MTIITGGIFYIIIANGLLMIYGIQRSSYKGASEVSLGTIIVSFPASVIRCYKNFYAYFVNRNMYLTVPNKSFLLLLGIGLFMLFCVIRLFTIIWRKNRLYAICFLGCVALIPVAGCAILLIVQGTGMGLLMSMSLVSSPVLCLWISVESMPKEEKVSFFCKKVSHLLLLLLLWVEILTVTNDQLALKEGKKATEKMTNIIVSELASEEYLGSDSAIAIMGKPSENNLFAKRKAWEAANFYARFGADDWLGGRDGYRSWRGFVIEGCGINLNFCTEEQYKNLLQTNELSEMPVFPAEGSIREIDGVVVVKVSEAY</sequence>
<dbReference type="AlphaFoldDB" id="A0A2K4ZME1"/>
<evidence type="ECO:0000313" key="3">
    <source>
        <dbReference type="Proteomes" id="UP000236311"/>
    </source>
</evidence>
<protein>
    <submittedName>
        <fullName evidence="2">Uncharacterized protein</fullName>
    </submittedName>
</protein>
<feature type="transmembrane region" description="Helical" evidence="1">
    <location>
        <begin position="7"/>
        <end position="24"/>
    </location>
</feature>
<keyword evidence="1" id="KW-0812">Transmembrane</keyword>
<dbReference type="Proteomes" id="UP000236311">
    <property type="component" value="Unassembled WGS sequence"/>
</dbReference>
<feature type="transmembrane region" description="Helical" evidence="1">
    <location>
        <begin position="72"/>
        <end position="93"/>
    </location>
</feature>
<reference evidence="2 3" key="1">
    <citation type="submission" date="2018-01" db="EMBL/GenBank/DDBJ databases">
        <authorList>
            <person name="Gaut B.S."/>
            <person name="Morton B.R."/>
            <person name="Clegg M.T."/>
            <person name="Duvall M.R."/>
        </authorList>
    </citation>
    <scope>NUCLEOTIDE SEQUENCE [LARGE SCALE GENOMIC DNA]</scope>
    <source>
        <strain evidence="2">GP69</strain>
    </source>
</reference>
<gene>
    <name evidence="2" type="ORF">AMURIS_04359</name>
</gene>
<feature type="transmembrane region" description="Helical" evidence="1">
    <location>
        <begin position="99"/>
        <end position="122"/>
    </location>
</feature>
<keyword evidence="1" id="KW-1133">Transmembrane helix</keyword>
<dbReference type="EMBL" id="OFSM01000028">
    <property type="protein sequence ID" value="SOY31615.1"/>
    <property type="molecule type" value="Genomic_DNA"/>
</dbReference>
<evidence type="ECO:0000256" key="1">
    <source>
        <dbReference type="SAM" id="Phobius"/>
    </source>
</evidence>
<evidence type="ECO:0000313" key="2">
    <source>
        <dbReference type="EMBL" id="SOY31615.1"/>
    </source>
</evidence>
<name>A0A2K4ZME1_9FIRM</name>
<proteinExistence type="predicted"/>
<feature type="transmembrane region" description="Helical" evidence="1">
    <location>
        <begin position="129"/>
        <end position="147"/>
    </location>
</feature>
<organism evidence="2 3">
    <name type="scientific">Acetatifactor muris</name>
    <dbReference type="NCBI Taxonomy" id="879566"/>
    <lineage>
        <taxon>Bacteria</taxon>
        <taxon>Bacillati</taxon>
        <taxon>Bacillota</taxon>
        <taxon>Clostridia</taxon>
        <taxon>Lachnospirales</taxon>
        <taxon>Lachnospiraceae</taxon>
        <taxon>Acetatifactor</taxon>
    </lineage>
</organism>
<accession>A0A2K4ZME1</accession>